<dbReference type="EMBL" id="BTFZ01000006">
    <property type="protein sequence ID" value="GMM35468.1"/>
    <property type="molecule type" value="Genomic_DNA"/>
</dbReference>
<dbReference type="SUPFAM" id="SSF50978">
    <property type="entry name" value="WD40 repeat-like"/>
    <property type="match status" value="1"/>
</dbReference>
<dbReference type="Proteomes" id="UP001360560">
    <property type="component" value="Unassembled WGS sequence"/>
</dbReference>
<dbReference type="PANTHER" id="PTHR19924">
    <property type="entry name" value="UTP15 U3 SMALL NUCLEOLAR RNA-ASSOCIATED PROTEIN 15 FAMILY MEMBER"/>
    <property type="match status" value="1"/>
</dbReference>
<dbReference type="GO" id="GO:0045943">
    <property type="term" value="P:positive regulation of transcription by RNA polymerase I"/>
    <property type="evidence" value="ECO:0007669"/>
    <property type="project" value="TreeGrafter"/>
</dbReference>
<evidence type="ECO:0000313" key="10">
    <source>
        <dbReference type="Proteomes" id="UP001360560"/>
    </source>
</evidence>
<evidence type="ECO:0000256" key="4">
    <source>
        <dbReference type="ARBA" id="ARBA00022737"/>
    </source>
</evidence>
<proteinExistence type="inferred from homology"/>
<keyword evidence="4" id="KW-0677">Repeat</keyword>
<comment type="caution">
    <text evidence="9">The sequence shown here is derived from an EMBL/GenBank/DDBJ whole genome shotgun (WGS) entry which is preliminary data.</text>
</comment>
<dbReference type="InterPro" id="IPR036322">
    <property type="entry name" value="WD40_repeat_dom_sf"/>
</dbReference>
<feature type="compositionally biased region" description="Basic and acidic residues" evidence="8">
    <location>
        <begin position="434"/>
        <end position="466"/>
    </location>
</feature>
<evidence type="ECO:0000256" key="1">
    <source>
        <dbReference type="ARBA" id="ARBA00004604"/>
    </source>
</evidence>
<protein>
    <recommendedName>
        <fullName evidence="6">WD repeat-containing protein JIP5</fullName>
    </recommendedName>
    <alternativeName>
        <fullName evidence="7">WD repeat-containing protein jip5</fullName>
    </alternativeName>
</protein>
<dbReference type="GO" id="GO:0005730">
    <property type="term" value="C:nucleolus"/>
    <property type="evidence" value="ECO:0007669"/>
    <property type="project" value="UniProtKB-SubCell"/>
</dbReference>
<feature type="region of interest" description="Disordered" evidence="8">
    <location>
        <begin position="380"/>
        <end position="498"/>
    </location>
</feature>
<keyword evidence="5" id="KW-0539">Nucleus</keyword>
<keyword evidence="10" id="KW-1185">Reference proteome</keyword>
<feature type="compositionally biased region" description="Basic and acidic residues" evidence="8">
    <location>
        <begin position="484"/>
        <end position="498"/>
    </location>
</feature>
<evidence type="ECO:0000256" key="2">
    <source>
        <dbReference type="ARBA" id="ARBA00007625"/>
    </source>
</evidence>
<feature type="compositionally biased region" description="Low complexity" evidence="8">
    <location>
        <begin position="471"/>
        <end position="481"/>
    </location>
</feature>
<name>A0AAV5QL05_9ASCO</name>
<accession>A0AAV5QL05</accession>
<organism evidence="9 10">
    <name type="scientific">Saccharomycopsis crataegensis</name>
    <dbReference type="NCBI Taxonomy" id="43959"/>
    <lineage>
        <taxon>Eukaryota</taxon>
        <taxon>Fungi</taxon>
        <taxon>Dikarya</taxon>
        <taxon>Ascomycota</taxon>
        <taxon>Saccharomycotina</taxon>
        <taxon>Saccharomycetes</taxon>
        <taxon>Saccharomycopsidaceae</taxon>
        <taxon>Saccharomycopsis</taxon>
    </lineage>
</organism>
<comment type="similarity">
    <text evidence="2">Belongs to the WD repeat WDR55 family.</text>
</comment>
<dbReference type="Gene3D" id="2.130.10.10">
    <property type="entry name" value="YVTN repeat-like/Quinoprotein amine dehydrogenase"/>
    <property type="match status" value="1"/>
</dbReference>
<evidence type="ECO:0000256" key="8">
    <source>
        <dbReference type="SAM" id="MobiDB-lite"/>
    </source>
</evidence>
<evidence type="ECO:0000313" key="9">
    <source>
        <dbReference type="EMBL" id="GMM35468.1"/>
    </source>
</evidence>
<dbReference type="PANTHER" id="PTHR19924:SF31">
    <property type="entry name" value="WD REPEAT-CONTAINING PROTEIN JIP5"/>
    <property type="match status" value="1"/>
</dbReference>
<comment type="subcellular location">
    <subcellularLocation>
        <location evidence="1">Nucleus</location>
        <location evidence="1">Nucleolus</location>
    </subcellularLocation>
</comment>
<reference evidence="9 10" key="1">
    <citation type="journal article" date="2023" name="Elife">
        <title>Identification of key yeast species and microbe-microbe interactions impacting larval growth of Drosophila in the wild.</title>
        <authorList>
            <person name="Mure A."/>
            <person name="Sugiura Y."/>
            <person name="Maeda R."/>
            <person name="Honda K."/>
            <person name="Sakurai N."/>
            <person name="Takahashi Y."/>
            <person name="Watada M."/>
            <person name="Katoh T."/>
            <person name="Gotoh A."/>
            <person name="Gotoh Y."/>
            <person name="Taniguchi I."/>
            <person name="Nakamura K."/>
            <person name="Hayashi T."/>
            <person name="Katayama T."/>
            <person name="Uemura T."/>
            <person name="Hattori Y."/>
        </authorList>
    </citation>
    <scope>NUCLEOTIDE SEQUENCE [LARGE SCALE GENOMIC DNA]</scope>
    <source>
        <strain evidence="9 10">SC-9</strain>
    </source>
</reference>
<feature type="compositionally biased region" description="Acidic residues" evidence="8">
    <location>
        <begin position="388"/>
        <end position="433"/>
    </location>
</feature>
<dbReference type="AlphaFoldDB" id="A0AAV5QL05"/>
<dbReference type="RefSeq" id="XP_064852468.1">
    <property type="nucleotide sequence ID" value="XM_064996396.1"/>
</dbReference>
<dbReference type="InterPro" id="IPR015943">
    <property type="entry name" value="WD40/YVTN_repeat-like_dom_sf"/>
</dbReference>
<gene>
    <name evidence="9" type="ORF">DASC09_027930</name>
</gene>
<evidence type="ECO:0000256" key="3">
    <source>
        <dbReference type="ARBA" id="ARBA00022574"/>
    </source>
</evidence>
<keyword evidence="3" id="KW-0853">WD repeat</keyword>
<sequence>MAKKKKQQTVLSDVNPIVDLTFDDPLFALAAHPTQPLLLSGLGTGHVYLHKYNVKKLEQQLQKNLELSKQEDGEVSVKKKKQAFWSVLNAQDEAINDEKLVETMWKTKRHKQGCRTVLFDPNDEGKTIYTIGKDNIIKKAFTETGKVDFKKNITDDLITDDSMKNGVSCGILSTSHPHLITGDELGNIRVFDTRNKFAKVFELKNVHEDMINQIIAIPNASSVYHYISVGSTTVAKIDLRKGVLLQSENQEDEVVCGAFPSMNSNETLLCGMGSGVVTQWKERKNDYADQFSRIKVSKDNSVDCIISGMNDEEPDCVWAGCSDGLIYKVNGKRSAVVETRLHDELDEVNLLDIDHEYRLISAGMSSLKIWSNRMPGEVLQEITGGDSDSSDNDDSSEASNDDWDDMSDSDGDSDDMSEAEDDDEEEEEEEEAPETQKKRVSEKDDQDKPEAKKQKVEEETEKPEPKKKQKVQQVKLPKKTLASLKEKHENGIKKFDDL</sequence>
<evidence type="ECO:0000256" key="6">
    <source>
        <dbReference type="ARBA" id="ARBA00039238"/>
    </source>
</evidence>
<dbReference type="GeneID" id="90073447"/>
<dbReference type="GO" id="GO:0006364">
    <property type="term" value="P:rRNA processing"/>
    <property type="evidence" value="ECO:0007669"/>
    <property type="project" value="TreeGrafter"/>
</dbReference>
<evidence type="ECO:0000256" key="7">
    <source>
        <dbReference type="ARBA" id="ARBA00039514"/>
    </source>
</evidence>
<evidence type="ECO:0000256" key="5">
    <source>
        <dbReference type="ARBA" id="ARBA00023242"/>
    </source>
</evidence>